<evidence type="ECO:0000256" key="3">
    <source>
        <dbReference type="ARBA" id="ARBA00023268"/>
    </source>
</evidence>
<evidence type="ECO:0000313" key="5">
    <source>
        <dbReference type="EMBL" id="KAH0871655.1"/>
    </source>
</evidence>
<keyword evidence="1" id="KW-0413">Isomerase</keyword>
<sequence length="201" mass="22705">FLLSCVFYISLICSVIFELKEKLQDANQRIDVKAIVLTGKGGIFSGGFDLNVFHQVHKTGDMSLMPDISFDLVGTLMEVEEVALGGGFELALMIGFVVRERNASDRSQRNAEAIWLHLLHPRGRPSTCTFVSYEERNSFWSLFSVLTTQMFQRLRIFSDKDILITMLFQSKHLFEECLSSAKLTLSSEKNSSTKAFDLNMG</sequence>
<name>A0ABQ7YUR0_BRANA</name>
<dbReference type="Pfam" id="PF00378">
    <property type="entry name" value="ECH_1"/>
    <property type="match status" value="1"/>
</dbReference>
<dbReference type="Gene3D" id="3.90.226.10">
    <property type="entry name" value="2-enoyl-CoA Hydratase, Chain A, domain 1"/>
    <property type="match status" value="1"/>
</dbReference>
<feature type="non-terminal residue" evidence="5">
    <location>
        <position position="1"/>
    </location>
</feature>
<dbReference type="Proteomes" id="UP000824890">
    <property type="component" value="Unassembled WGS sequence"/>
</dbReference>
<feature type="signal peptide" evidence="4">
    <location>
        <begin position="1"/>
        <end position="17"/>
    </location>
</feature>
<dbReference type="EMBL" id="JAGKQM010000017">
    <property type="protein sequence ID" value="KAH0871655.1"/>
    <property type="molecule type" value="Genomic_DNA"/>
</dbReference>
<dbReference type="PANTHER" id="PTHR23309">
    <property type="entry name" value="3-HYDROXYACYL-COA DEHYROGENASE"/>
    <property type="match status" value="1"/>
</dbReference>
<evidence type="ECO:0000256" key="4">
    <source>
        <dbReference type="SAM" id="SignalP"/>
    </source>
</evidence>
<dbReference type="PANTHER" id="PTHR23309:SF37">
    <property type="match status" value="1"/>
</dbReference>
<evidence type="ECO:0000313" key="6">
    <source>
        <dbReference type="Proteomes" id="UP000824890"/>
    </source>
</evidence>
<protein>
    <submittedName>
        <fullName evidence="5">Uncharacterized protein</fullName>
    </submittedName>
</protein>
<accession>A0ABQ7YUR0</accession>
<proteinExistence type="predicted"/>
<keyword evidence="3" id="KW-0511">Multifunctional enzyme</keyword>
<reference evidence="5 6" key="1">
    <citation type="submission" date="2021-05" db="EMBL/GenBank/DDBJ databases">
        <title>Genome Assembly of Synthetic Allotetraploid Brassica napus Reveals Homoeologous Exchanges between Subgenomes.</title>
        <authorList>
            <person name="Davis J.T."/>
        </authorList>
    </citation>
    <scope>NUCLEOTIDE SEQUENCE [LARGE SCALE GENOMIC DNA]</scope>
    <source>
        <strain evidence="6">cv. Da-Ae</strain>
        <tissue evidence="5">Seedling</tissue>
    </source>
</reference>
<evidence type="ECO:0000256" key="2">
    <source>
        <dbReference type="ARBA" id="ARBA00023239"/>
    </source>
</evidence>
<evidence type="ECO:0000256" key="1">
    <source>
        <dbReference type="ARBA" id="ARBA00023235"/>
    </source>
</evidence>
<gene>
    <name evidence="5" type="ORF">HID58_078677</name>
</gene>
<feature type="chain" id="PRO_5046777737" evidence="4">
    <location>
        <begin position="18"/>
        <end position="201"/>
    </location>
</feature>
<dbReference type="InterPro" id="IPR029045">
    <property type="entry name" value="ClpP/crotonase-like_dom_sf"/>
</dbReference>
<dbReference type="InterPro" id="IPR001753">
    <property type="entry name" value="Enoyl-CoA_hydra/iso"/>
</dbReference>
<keyword evidence="6" id="KW-1185">Reference proteome</keyword>
<dbReference type="SUPFAM" id="SSF52096">
    <property type="entry name" value="ClpP/crotonase"/>
    <property type="match status" value="1"/>
</dbReference>
<comment type="caution">
    <text evidence="5">The sequence shown here is derived from an EMBL/GenBank/DDBJ whole genome shotgun (WGS) entry which is preliminary data.</text>
</comment>
<keyword evidence="4" id="KW-0732">Signal</keyword>
<organism evidence="5 6">
    <name type="scientific">Brassica napus</name>
    <name type="common">Rape</name>
    <dbReference type="NCBI Taxonomy" id="3708"/>
    <lineage>
        <taxon>Eukaryota</taxon>
        <taxon>Viridiplantae</taxon>
        <taxon>Streptophyta</taxon>
        <taxon>Embryophyta</taxon>
        <taxon>Tracheophyta</taxon>
        <taxon>Spermatophyta</taxon>
        <taxon>Magnoliopsida</taxon>
        <taxon>eudicotyledons</taxon>
        <taxon>Gunneridae</taxon>
        <taxon>Pentapetalae</taxon>
        <taxon>rosids</taxon>
        <taxon>malvids</taxon>
        <taxon>Brassicales</taxon>
        <taxon>Brassicaceae</taxon>
        <taxon>Brassiceae</taxon>
        <taxon>Brassica</taxon>
    </lineage>
</organism>
<keyword evidence="2" id="KW-0456">Lyase</keyword>